<evidence type="ECO:0000256" key="5">
    <source>
        <dbReference type="ARBA" id="ARBA00022723"/>
    </source>
</evidence>
<evidence type="ECO:0000256" key="8">
    <source>
        <dbReference type="ARBA" id="ARBA00022786"/>
    </source>
</evidence>
<dbReference type="InterPro" id="IPR002125">
    <property type="entry name" value="CMP_dCMP_dom"/>
</dbReference>
<organism evidence="16 17">
    <name type="scientific">Lithohypha guttulata</name>
    <dbReference type="NCBI Taxonomy" id="1690604"/>
    <lineage>
        <taxon>Eukaryota</taxon>
        <taxon>Fungi</taxon>
        <taxon>Dikarya</taxon>
        <taxon>Ascomycota</taxon>
        <taxon>Pezizomycotina</taxon>
        <taxon>Eurotiomycetes</taxon>
        <taxon>Chaetothyriomycetidae</taxon>
        <taxon>Chaetothyriales</taxon>
        <taxon>Trichomeriaceae</taxon>
        <taxon>Lithohypha</taxon>
    </lineage>
</organism>
<dbReference type="SMART" id="SM00647">
    <property type="entry name" value="IBR"/>
    <property type="match status" value="1"/>
</dbReference>
<keyword evidence="17" id="KW-1185">Reference proteome</keyword>
<dbReference type="Gene3D" id="3.30.40.10">
    <property type="entry name" value="Zinc/RING finger domain, C3HC4 (zinc finger)"/>
    <property type="match status" value="1"/>
</dbReference>
<evidence type="ECO:0000259" key="15">
    <source>
        <dbReference type="PROSITE" id="PS51873"/>
    </source>
</evidence>
<keyword evidence="4" id="KW-0808">Transferase</keyword>
<dbReference type="PROSITE" id="PS51747">
    <property type="entry name" value="CYT_DCMP_DEAMINASES_2"/>
    <property type="match status" value="1"/>
</dbReference>
<dbReference type="PROSITE" id="PS51873">
    <property type="entry name" value="TRIAD"/>
    <property type="match status" value="1"/>
</dbReference>
<sequence length="635" mass="70299">MQPALPNLKLAAMAAAAPPKQSENKNKNKKPVLAEIKTSISPSSAGSTPVSTPTGDKAPPAVTSLHPHILENLMYHQSFMQQAIDVAEQALAEGETPVACVLVRDGQVVARGMNDTNRSLNGTRHAEFLAIHEFLGKFPITKLSETDLYVTVEPCIMCSSALRQYGIRTVYFGCGNERFGGNGSVLSIHSDESLDPPYASYGGLYRKEAIMLLRRFYIQENGNAPNPRAKGNRELNVIVLASDTAYNLFIMAKSKPAKRSTTLKADITTPSKRAAGTKRKRDEVVPATPRKPAKAVKQEMQDCDICAETRVVYRNFPRISSCDHEPTVCLDCYKTHFVTKINEDRALGWSACSCPLCAEPVSQEDAQSVLPRTLSKELDQMIRQAQRTSAINWLWCPAEGCGHGQLHELTKNPFVYCARCNTKICFNHQRKWHEGMTCHEFDQMSNKDEAAKKDMEEIRRTTKPCPYCKMRVKKEGGCNHMVCGSCRKHWFWNDVPFDGEQNGDSAEILGGPLGAVPLGGEARHAVEQVIRFENDQVDNPRRALPLDTPLDFARLGLQERITGAWQAVTQFILPNVRAAILPAPRANVVDVRREPSPADQGLFLGGLDPVRELGRHAVPVSAIRTTQTQHHADVI</sequence>
<evidence type="ECO:0000256" key="3">
    <source>
        <dbReference type="ARBA" id="ARBA00012251"/>
    </source>
</evidence>
<evidence type="ECO:0000256" key="2">
    <source>
        <dbReference type="ARBA" id="ARBA00004906"/>
    </source>
</evidence>
<dbReference type="PROSITE" id="PS00903">
    <property type="entry name" value="CYT_DCMP_DEAMINASES_1"/>
    <property type="match status" value="1"/>
</dbReference>
<comment type="catalytic activity">
    <reaction evidence="1">
        <text>[E2 ubiquitin-conjugating enzyme]-S-ubiquitinyl-L-cysteine + [acceptor protein]-L-lysine = [E2 ubiquitin-conjugating enzyme]-L-cysteine + [acceptor protein]-N(6)-ubiquitinyl-L-lysine.</text>
        <dbReference type="EC" id="2.3.2.31"/>
    </reaction>
</comment>
<reference evidence="16 17" key="1">
    <citation type="submission" date="2023-08" db="EMBL/GenBank/DDBJ databases">
        <title>Black Yeasts Isolated from many extreme environments.</title>
        <authorList>
            <person name="Coleine C."/>
            <person name="Stajich J.E."/>
            <person name="Selbmann L."/>
        </authorList>
    </citation>
    <scope>NUCLEOTIDE SEQUENCE [LARGE SCALE GENOMIC DNA]</scope>
    <source>
        <strain evidence="16 17">CCFEE 5885</strain>
    </source>
</reference>
<dbReference type="EMBL" id="JAVRRG010000026">
    <property type="protein sequence ID" value="KAK5095727.1"/>
    <property type="molecule type" value="Genomic_DNA"/>
</dbReference>
<dbReference type="Pfam" id="PF22605">
    <property type="entry name" value="IBR_2"/>
    <property type="match status" value="1"/>
</dbReference>
<dbReference type="Gene3D" id="1.20.120.1750">
    <property type="match status" value="1"/>
</dbReference>
<evidence type="ECO:0000259" key="14">
    <source>
        <dbReference type="PROSITE" id="PS51747"/>
    </source>
</evidence>
<dbReference type="InterPro" id="IPR054694">
    <property type="entry name" value="Parkin-like_IBR"/>
</dbReference>
<dbReference type="PROSITE" id="PS50089">
    <property type="entry name" value="ZF_RING_2"/>
    <property type="match status" value="1"/>
</dbReference>
<dbReference type="SUPFAM" id="SSF57850">
    <property type="entry name" value="RING/U-box"/>
    <property type="match status" value="3"/>
</dbReference>
<keyword evidence="8" id="KW-0833">Ubl conjugation pathway</keyword>
<keyword evidence="9" id="KW-0378">Hydrolase</keyword>
<dbReference type="InterPro" id="IPR016193">
    <property type="entry name" value="Cytidine_deaminase-like"/>
</dbReference>
<dbReference type="EC" id="2.3.2.31" evidence="3"/>
<dbReference type="Pfam" id="PF01485">
    <property type="entry name" value="IBR"/>
    <property type="match status" value="1"/>
</dbReference>
<evidence type="ECO:0000313" key="17">
    <source>
        <dbReference type="Proteomes" id="UP001345013"/>
    </source>
</evidence>
<proteinExistence type="predicted"/>
<feature type="domain" description="CMP/dCMP-type deaminase" evidence="14">
    <location>
        <begin position="74"/>
        <end position="186"/>
    </location>
</feature>
<name>A0ABR0KGL7_9EURO</name>
<keyword evidence="5" id="KW-0479">Metal-binding</keyword>
<dbReference type="InterPro" id="IPR016192">
    <property type="entry name" value="APOBEC/CMP_deaminase_Zn-bd"/>
</dbReference>
<feature type="domain" description="RING-type" evidence="13">
    <location>
        <begin position="303"/>
        <end position="357"/>
    </location>
</feature>
<dbReference type="SMART" id="SM00184">
    <property type="entry name" value="RING"/>
    <property type="match status" value="2"/>
</dbReference>
<evidence type="ECO:0000256" key="9">
    <source>
        <dbReference type="ARBA" id="ARBA00022801"/>
    </source>
</evidence>
<dbReference type="InterPro" id="IPR013083">
    <property type="entry name" value="Znf_RING/FYVE/PHD"/>
</dbReference>
<evidence type="ECO:0000256" key="11">
    <source>
        <dbReference type="PROSITE-ProRule" id="PRU00175"/>
    </source>
</evidence>
<keyword evidence="10" id="KW-0862">Zinc</keyword>
<dbReference type="SUPFAM" id="SSF53927">
    <property type="entry name" value="Cytidine deaminase-like"/>
    <property type="match status" value="1"/>
</dbReference>
<comment type="pathway">
    <text evidence="2">Protein modification; protein ubiquitination.</text>
</comment>
<feature type="region of interest" description="Disordered" evidence="12">
    <location>
        <begin position="12"/>
        <end position="63"/>
    </location>
</feature>
<feature type="domain" description="RING-type" evidence="15">
    <location>
        <begin position="299"/>
        <end position="517"/>
    </location>
</feature>
<dbReference type="Proteomes" id="UP001345013">
    <property type="component" value="Unassembled WGS sequence"/>
</dbReference>
<evidence type="ECO:0000259" key="13">
    <source>
        <dbReference type="PROSITE" id="PS50089"/>
    </source>
</evidence>
<dbReference type="InterPro" id="IPR044066">
    <property type="entry name" value="TRIAD_supradom"/>
</dbReference>
<protein>
    <recommendedName>
        <fullName evidence="3">RBR-type E3 ubiquitin transferase</fullName>
        <ecNumber evidence="3">2.3.2.31</ecNumber>
    </recommendedName>
</protein>
<evidence type="ECO:0000256" key="1">
    <source>
        <dbReference type="ARBA" id="ARBA00001798"/>
    </source>
</evidence>
<comment type="caution">
    <text evidence="16">The sequence shown here is derived from an EMBL/GenBank/DDBJ whole genome shotgun (WGS) entry which is preliminary data.</text>
</comment>
<keyword evidence="6" id="KW-0677">Repeat</keyword>
<gene>
    <name evidence="16" type="primary">TAD2</name>
    <name evidence="16" type="ORF">LTR24_002944</name>
</gene>
<feature type="compositionally biased region" description="Polar residues" evidence="12">
    <location>
        <begin position="38"/>
        <end position="54"/>
    </location>
</feature>
<dbReference type="PANTHER" id="PTHR11079:SF149">
    <property type="entry name" value="TRNA-SPECIFIC ADENOSINE DEAMINASE 2"/>
    <property type="match status" value="1"/>
</dbReference>
<evidence type="ECO:0000256" key="7">
    <source>
        <dbReference type="ARBA" id="ARBA00022771"/>
    </source>
</evidence>
<dbReference type="PANTHER" id="PTHR11079">
    <property type="entry name" value="CYTOSINE DEAMINASE FAMILY MEMBER"/>
    <property type="match status" value="1"/>
</dbReference>
<evidence type="ECO:0000256" key="10">
    <source>
        <dbReference type="ARBA" id="ARBA00022833"/>
    </source>
</evidence>
<evidence type="ECO:0000256" key="12">
    <source>
        <dbReference type="SAM" id="MobiDB-lite"/>
    </source>
</evidence>
<evidence type="ECO:0000256" key="6">
    <source>
        <dbReference type="ARBA" id="ARBA00022737"/>
    </source>
</evidence>
<accession>A0ABR0KGL7</accession>
<dbReference type="CDD" id="cd01285">
    <property type="entry name" value="nucleoside_deaminase"/>
    <property type="match status" value="1"/>
</dbReference>
<dbReference type="Pfam" id="PF00383">
    <property type="entry name" value="dCMP_cyt_deam_1"/>
    <property type="match status" value="1"/>
</dbReference>
<dbReference type="Gene3D" id="3.40.140.10">
    <property type="entry name" value="Cytidine Deaminase, domain 2"/>
    <property type="match status" value="1"/>
</dbReference>
<dbReference type="InterPro" id="IPR001841">
    <property type="entry name" value="Znf_RING"/>
</dbReference>
<evidence type="ECO:0000256" key="4">
    <source>
        <dbReference type="ARBA" id="ARBA00022679"/>
    </source>
</evidence>
<evidence type="ECO:0000313" key="16">
    <source>
        <dbReference type="EMBL" id="KAK5095727.1"/>
    </source>
</evidence>
<dbReference type="InterPro" id="IPR002867">
    <property type="entry name" value="IBR_dom"/>
</dbReference>
<keyword evidence="7 11" id="KW-0863">Zinc-finger</keyword>
<dbReference type="CDD" id="cd20335">
    <property type="entry name" value="BRcat_RBR"/>
    <property type="match status" value="1"/>
</dbReference>